<evidence type="ECO:0000313" key="2">
    <source>
        <dbReference type="Proteomes" id="UP000606044"/>
    </source>
</evidence>
<keyword evidence="2" id="KW-1185">Reference proteome</keyword>
<dbReference type="EMBL" id="BMCT01000001">
    <property type="protein sequence ID" value="GGF56444.1"/>
    <property type="molecule type" value="Genomic_DNA"/>
</dbReference>
<evidence type="ECO:0000313" key="1">
    <source>
        <dbReference type="EMBL" id="GGF56444.1"/>
    </source>
</evidence>
<dbReference type="Pfam" id="PF10065">
    <property type="entry name" value="DUF2303"/>
    <property type="match status" value="1"/>
</dbReference>
<dbReference type="InterPro" id="IPR019276">
    <property type="entry name" value="DUF2303"/>
</dbReference>
<proteinExistence type="predicted"/>
<accession>A0A917BT50</accession>
<dbReference type="AlphaFoldDB" id="A0A917BT50"/>
<protein>
    <recommendedName>
        <fullName evidence="3">DUF2303 family protein</fullName>
    </recommendedName>
</protein>
<dbReference type="RefSeq" id="WP_188576800.1">
    <property type="nucleotide sequence ID" value="NZ_BMCT01000001.1"/>
</dbReference>
<sequence>MPISEILEGAAIEQIADLAMAASKPEIIIIHTDGLGAGLPAKVPVLFNRQTQQVIPLLEHIEAARPPIERKGTAKVTTLASFIDLSNRHKTGKSVIFGKTAWPDPKLTTVLDYFDSQEEATFGKHRVEYSFPLTEEFKAWIDNNGLEMDQVTFAAFLENHAAELASPFPGEKSEFEQLFKERFAEPNELITLSRELEVFQSAKVKQSTRLQSGERQVIFTTEHQTSSGEKVDIPGIFMVSVAPFVSGDREAPTVRIPARIRYRLKDGAIKWFYQLYRWQFWLRERVQQDLAEAAKETALPAYEGAPEMGA</sequence>
<gene>
    <name evidence="1" type="ORF">GCM10007301_15120</name>
</gene>
<reference evidence="1" key="1">
    <citation type="journal article" date="2014" name="Int. J. Syst. Evol. Microbiol.">
        <title>Complete genome sequence of Corynebacterium casei LMG S-19264T (=DSM 44701T), isolated from a smear-ripened cheese.</title>
        <authorList>
            <consortium name="US DOE Joint Genome Institute (JGI-PGF)"/>
            <person name="Walter F."/>
            <person name="Albersmeier A."/>
            <person name="Kalinowski J."/>
            <person name="Ruckert C."/>
        </authorList>
    </citation>
    <scope>NUCLEOTIDE SEQUENCE</scope>
    <source>
        <strain evidence="1">CCM 7897</strain>
    </source>
</reference>
<dbReference type="Proteomes" id="UP000606044">
    <property type="component" value="Unassembled WGS sequence"/>
</dbReference>
<evidence type="ECO:0008006" key="3">
    <source>
        <dbReference type="Google" id="ProtNLM"/>
    </source>
</evidence>
<reference evidence="1" key="2">
    <citation type="submission" date="2020-09" db="EMBL/GenBank/DDBJ databases">
        <authorList>
            <person name="Sun Q."/>
            <person name="Sedlacek I."/>
        </authorList>
    </citation>
    <scope>NUCLEOTIDE SEQUENCE</scope>
    <source>
        <strain evidence="1">CCM 7897</strain>
    </source>
</reference>
<comment type="caution">
    <text evidence="1">The sequence shown here is derived from an EMBL/GenBank/DDBJ whole genome shotgun (WGS) entry which is preliminary data.</text>
</comment>
<name>A0A917BT50_9HYPH</name>
<organism evidence="1 2">
    <name type="scientific">Azorhizobium oxalatiphilum</name>
    <dbReference type="NCBI Taxonomy" id="980631"/>
    <lineage>
        <taxon>Bacteria</taxon>
        <taxon>Pseudomonadati</taxon>
        <taxon>Pseudomonadota</taxon>
        <taxon>Alphaproteobacteria</taxon>
        <taxon>Hyphomicrobiales</taxon>
        <taxon>Xanthobacteraceae</taxon>
        <taxon>Azorhizobium</taxon>
    </lineage>
</organism>